<dbReference type="InterPro" id="IPR036291">
    <property type="entry name" value="NAD(P)-bd_dom_sf"/>
</dbReference>
<evidence type="ECO:0000313" key="5">
    <source>
        <dbReference type="EMBL" id="QCO56438.1"/>
    </source>
</evidence>
<dbReference type="GO" id="GO:0050661">
    <property type="term" value="F:NADP binding"/>
    <property type="evidence" value="ECO:0007669"/>
    <property type="project" value="TreeGrafter"/>
</dbReference>
<keyword evidence="3" id="KW-0057">Aromatic amino acid biosynthesis</keyword>
<keyword evidence="2" id="KW-0560">Oxidoreductase</keyword>
<dbReference type="AlphaFoldDB" id="A0A4P8EHN1"/>
<protein>
    <submittedName>
        <fullName evidence="5">Shikimate dehydrogenase</fullName>
    </submittedName>
</protein>
<dbReference type="PANTHER" id="PTHR21089:SF1">
    <property type="entry name" value="BIFUNCTIONAL 3-DEHYDROQUINATE DEHYDRATASE_SHIKIMATE DEHYDROGENASE, CHLOROPLASTIC"/>
    <property type="match status" value="1"/>
</dbReference>
<accession>A0A4P8EHN1</accession>
<evidence type="ECO:0000313" key="6">
    <source>
        <dbReference type="Proteomes" id="UP000298631"/>
    </source>
</evidence>
<dbReference type="Gene3D" id="3.40.50.720">
    <property type="entry name" value="NAD(P)-binding Rossmann-like Domain"/>
    <property type="match status" value="1"/>
</dbReference>
<dbReference type="OrthoDB" id="7873617at2"/>
<evidence type="ECO:0000256" key="1">
    <source>
        <dbReference type="ARBA" id="ARBA00004871"/>
    </source>
</evidence>
<dbReference type="Pfam" id="PF08501">
    <property type="entry name" value="Shikimate_dh_N"/>
    <property type="match status" value="1"/>
</dbReference>
<dbReference type="InterPro" id="IPR046346">
    <property type="entry name" value="Aminoacid_DH-like_N_sf"/>
</dbReference>
<dbReference type="SUPFAM" id="SSF51735">
    <property type="entry name" value="NAD(P)-binding Rossmann-fold domains"/>
    <property type="match status" value="1"/>
</dbReference>
<dbReference type="PANTHER" id="PTHR21089">
    <property type="entry name" value="SHIKIMATE DEHYDROGENASE"/>
    <property type="match status" value="1"/>
</dbReference>
<dbReference type="EMBL" id="CP039964">
    <property type="protein sequence ID" value="QCO56438.1"/>
    <property type="molecule type" value="Genomic_DNA"/>
</dbReference>
<name>A0A4P8EHN1_9RHOB</name>
<dbReference type="GO" id="GO:0019632">
    <property type="term" value="P:shikimate metabolic process"/>
    <property type="evidence" value="ECO:0007669"/>
    <property type="project" value="TreeGrafter"/>
</dbReference>
<dbReference type="InterPro" id="IPR022893">
    <property type="entry name" value="Shikimate_DH_fam"/>
</dbReference>
<dbReference type="GO" id="GO:0009423">
    <property type="term" value="P:chorismate biosynthetic process"/>
    <property type="evidence" value="ECO:0007669"/>
    <property type="project" value="TreeGrafter"/>
</dbReference>
<dbReference type="GO" id="GO:0009073">
    <property type="term" value="P:aromatic amino acid family biosynthetic process"/>
    <property type="evidence" value="ECO:0007669"/>
    <property type="project" value="UniProtKB-KW"/>
</dbReference>
<feature type="domain" description="Shikimate dehydrogenase substrate binding N-terminal" evidence="4">
    <location>
        <begin position="13"/>
        <end position="95"/>
    </location>
</feature>
<keyword evidence="3" id="KW-0028">Amino-acid biosynthesis</keyword>
<evidence type="ECO:0000256" key="3">
    <source>
        <dbReference type="ARBA" id="ARBA00023141"/>
    </source>
</evidence>
<proteinExistence type="predicted"/>
<reference evidence="5 6" key="1">
    <citation type="submission" date="2019-05" db="EMBL/GenBank/DDBJ databases">
        <title>Pseudorhodobacter turbinis sp. nov., isolated from the gut of the Korean turban shell.</title>
        <authorList>
            <person name="Jeong Y.-S."/>
            <person name="Kang W.-R."/>
            <person name="Bae J.-W."/>
        </authorList>
    </citation>
    <scope>NUCLEOTIDE SEQUENCE [LARGE SCALE GENOMIC DNA]</scope>
    <source>
        <strain evidence="5 6">S12M18</strain>
    </source>
</reference>
<dbReference type="GO" id="GO:0004764">
    <property type="term" value="F:shikimate 3-dehydrogenase (NADP+) activity"/>
    <property type="evidence" value="ECO:0007669"/>
    <property type="project" value="InterPro"/>
</dbReference>
<keyword evidence="6" id="KW-1185">Reference proteome</keyword>
<organism evidence="5 6">
    <name type="scientific">Pseudorhodobacter turbinis</name>
    <dbReference type="NCBI Taxonomy" id="2500533"/>
    <lineage>
        <taxon>Bacteria</taxon>
        <taxon>Pseudomonadati</taxon>
        <taxon>Pseudomonadota</taxon>
        <taxon>Alphaproteobacteria</taxon>
        <taxon>Rhodobacterales</taxon>
        <taxon>Paracoccaceae</taxon>
        <taxon>Pseudorhodobacter</taxon>
    </lineage>
</organism>
<dbReference type="InterPro" id="IPR013708">
    <property type="entry name" value="Shikimate_DH-bd_N"/>
</dbReference>
<evidence type="ECO:0000256" key="2">
    <source>
        <dbReference type="ARBA" id="ARBA00023002"/>
    </source>
</evidence>
<comment type="pathway">
    <text evidence="1">Metabolic intermediate biosynthesis; chorismate biosynthesis; chorismate from D-erythrose 4-phosphate and phosphoenolpyruvate: step 4/7.</text>
</comment>
<gene>
    <name evidence="5" type="ORF">EOK75_12300</name>
</gene>
<dbReference type="GO" id="GO:0005829">
    <property type="term" value="C:cytosol"/>
    <property type="evidence" value="ECO:0007669"/>
    <property type="project" value="TreeGrafter"/>
</dbReference>
<sequence length="270" mass="28341">MRGSGKANVYAMLAHPVAHAKSPGMFNDLFEAEGLDSLMVPVTCKPDDFDTFWAGLTAMQNLKGMIISVPFKIPSLAKCATAHPRAKRVGAANCILRMPDGSWHADNFDGVGFIEGLKKANIPIAGERVLLVGAGGAGASLAYCLAEEGAASVTINDIDISRAKQLAGLVKTAFPASDTAPGAPDPRGKTLIVNATPIGLQASDPYPLDVEGLTADMTVVDIIMDPTETRLLQYAKTLGCRVQYGQPMMDCQMQAMAAFLKVADAGESNG</sequence>
<dbReference type="Gene3D" id="3.40.50.10860">
    <property type="entry name" value="Leucine Dehydrogenase, chain A, domain 1"/>
    <property type="match status" value="1"/>
</dbReference>
<evidence type="ECO:0000259" key="4">
    <source>
        <dbReference type="Pfam" id="PF08501"/>
    </source>
</evidence>
<dbReference type="Proteomes" id="UP000298631">
    <property type="component" value="Chromosome"/>
</dbReference>
<dbReference type="KEGG" id="pseb:EOK75_12300"/>
<dbReference type="RefSeq" id="WP_137194218.1">
    <property type="nucleotide sequence ID" value="NZ_CP039964.1"/>
</dbReference>
<dbReference type="SUPFAM" id="SSF53223">
    <property type="entry name" value="Aminoacid dehydrogenase-like, N-terminal domain"/>
    <property type="match status" value="1"/>
</dbReference>